<gene>
    <name evidence="1" type="ORF">SAMN05421768_102490</name>
</gene>
<dbReference type="AlphaFoldDB" id="A0A1N7I3I3"/>
<evidence type="ECO:0000313" key="2">
    <source>
        <dbReference type="Proteomes" id="UP000186106"/>
    </source>
</evidence>
<organism evidence="1 2">
    <name type="scientific">Chryseobacterium joostei</name>
    <dbReference type="NCBI Taxonomy" id="112234"/>
    <lineage>
        <taxon>Bacteria</taxon>
        <taxon>Pseudomonadati</taxon>
        <taxon>Bacteroidota</taxon>
        <taxon>Flavobacteriia</taxon>
        <taxon>Flavobacteriales</taxon>
        <taxon>Weeksellaceae</taxon>
        <taxon>Chryseobacterium group</taxon>
        <taxon>Chryseobacterium</taxon>
    </lineage>
</organism>
<reference evidence="1 2" key="1">
    <citation type="submission" date="2017-01" db="EMBL/GenBank/DDBJ databases">
        <authorList>
            <person name="Mah S.A."/>
            <person name="Swanson W.J."/>
            <person name="Moy G.W."/>
            <person name="Vacquier V.D."/>
        </authorList>
    </citation>
    <scope>NUCLEOTIDE SEQUENCE [LARGE SCALE GENOMIC DNA]</scope>
    <source>
        <strain evidence="1 2">DSM 16927</strain>
    </source>
</reference>
<dbReference type="Proteomes" id="UP000186106">
    <property type="component" value="Unassembled WGS sequence"/>
</dbReference>
<evidence type="ECO:0000313" key="1">
    <source>
        <dbReference type="EMBL" id="SIS31629.1"/>
    </source>
</evidence>
<name>A0A1N7I3I3_9FLAO</name>
<protein>
    <submittedName>
        <fullName evidence="1">Uncharacterized protein</fullName>
    </submittedName>
</protein>
<accession>A0A1N7I3I3</accession>
<sequence length="32" mass="4056">MKYNNGFLFYMKKKLIKTTNKNYFILFDKQFQ</sequence>
<dbReference type="EMBL" id="FTNZ01000002">
    <property type="protein sequence ID" value="SIS31629.1"/>
    <property type="molecule type" value="Genomic_DNA"/>
</dbReference>
<proteinExistence type="predicted"/>